<dbReference type="InterPro" id="IPR027417">
    <property type="entry name" value="P-loop_NTPase"/>
</dbReference>
<dbReference type="PANTHER" id="PTHR11638:SF18">
    <property type="entry name" value="HEAT SHOCK PROTEIN 104"/>
    <property type="match status" value="1"/>
</dbReference>
<keyword evidence="2" id="KW-0067">ATP-binding</keyword>
<dbReference type="PANTHER" id="PTHR11638">
    <property type="entry name" value="ATP-DEPENDENT CLP PROTEASE"/>
    <property type="match status" value="1"/>
</dbReference>
<organism evidence="4 5">
    <name type="scientific">Ziziphus jujuba</name>
    <name type="common">Chinese jujube</name>
    <name type="synonym">Ziziphus sativa</name>
    <dbReference type="NCBI Taxonomy" id="326968"/>
    <lineage>
        <taxon>Eukaryota</taxon>
        <taxon>Viridiplantae</taxon>
        <taxon>Streptophyta</taxon>
        <taxon>Embryophyta</taxon>
        <taxon>Tracheophyta</taxon>
        <taxon>Spermatophyta</taxon>
        <taxon>Magnoliopsida</taxon>
        <taxon>eudicotyledons</taxon>
        <taxon>Gunneridae</taxon>
        <taxon>Pentapetalae</taxon>
        <taxon>rosids</taxon>
        <taxon>fabids</taxon>
        <taxon>Rosales</taxon>
        <taxon>Rhamnaceae</taxon>
        <taxon>Paliureae</taxon>
        <taxon>Ziziphus</taxon>
    </lineage>
</organism>
<dbReference type="InterPro" id="IPR003959">
    <property type="entry name" value="ATPase_AAA_core"/>
</dbReference>
<dbReference type="Gene3D" id="3.40.50.300">
    <property type="entry name" value="P-loop containing nucleotide triphosphate hydrolases"/>
    <property type="match status" value="1"/>
</dbReference>
<dbReference type="RefSeq" id="XP_060670354.1">
    <property type="nucleotide sequence ID" value="XM_060814371.1"/>
</dbReference>
<evidence type="ECO:0000259" key="3">
    <source>
        <dbReference type="Pfam" id="PF07724"/>
    </source>
</evidence>
<evidence type="ECO:0000256" key="1">
    <source>
        <dbReference type="ARBA" id="ARBA00022741"/>
    </source>
</evidence>
<name>A0ABM4A0U9_ZIZJJ</name>
<gene>
    <name evidence="5" type="primary">LOC107435084</name>
</gene>
<reference evidence="4" key="1">
    <citation type="submission" date="2025-05" db="UniProtKB">
        <authorList>
            <consortium name="RefSeq"/>
        </authorList>
    </citation>
    <scope>NUCLEOTIDE SEQUENCE [LARGE SCALE GENOMIC DNA]</scope>
</reference>
<dbReference type="SUPFAM" id="SSF52540">
    <property type="entry name" value="P-loop containing nucleoside triphosphate hydrolases"/>
    <property type="match status" value="1"/>
</dbReference>
<evidence type="ECO:0000313" key="5">
    <source>
        <dbReference type="RefSeq" id="XP_060670354.1"/>
    </source>
</evidence>
<keyword evidence="1" id="KW-0547">Nucleotide-binding</keyword>
<evidence type="ECO:0000256" key="2">
    <source>
        <dbReference type="ARBA" id="ARBA00022840"/>
    </source>
</evidence>
<accession>A0ABM4A0U9</accession>
<dbReference type="Proteomes" id="UP001652623">
    <property type="component" value="Chromosome 1"/>
</dbReference>
<evidence type="ECO:0000313" key="4">
    <source>
        <dbReference type="Proteomes" id="UP001652623"/>
    </source>
</evidence>
<reference evidence="5" key="2">
    <citation type="submission" date="2025-08" db="UniProtKB">
        <authorList>
            <consortium name="RefSeq"/>
        </authorList>
    </citation>
    <scope>IDENTIFICATION</scope>
    <source>
        <tissue evidence="5">Seedling</tissue>
    </source>
</reference>
<dbReference type="GeneID" id="107435084"/>
<feature type="domain" description="ATPase AAA-type core" evidence="3">
    <location>
        <begin position="149"/>
        <end position="219"/>
    </location>
</feature>
<dbReference type="InterPro" id="IPR050130">
    <property type="entry name" value="ClpA_ClpB"/>
</dbReference>
<sequence>MESSLELNYGKVVEIVFWANRYGIITKPSSAQLIGRLQVEDKQKLEQIYCLHIHPKALVIAACIAIKYTDILLPQSKAHDYKSCKSVQQQLAGSEVLDWHSNVMVTSSYRTKIFSEFHKQVVGQEFTKFAITTTLLNHRRSASGPCGPLLFLYGPGCGRTELAKAIAEQVFDDKDMLTEFDMSKYMNPDSHSTEPGFREQLIEVVKKRPFGVVLLDNIEMDVYLMGRKIENFPRKELGDEEHLLRLNDCRHISILAEAKRHFRTELIEKLYDVIALEPLSFLQYKCITRHLLRDIECSFAPKRTILCPSEAAVGVIVFENRYTNTKRSRKNIRIWLENNVTPVIQELLTTNQIDDTSGTKDLSYRCEKNGTSEYQDLTDFLMTFNELRIAYYKEKKWVKQIYMLR</sequence>
<dbReference type="Pfam" id="PF07724">
    <property type="entry name" value="AAA_2"/>
    <property type="match status" value="1"/>
</dbReference>
<proteinExistence type="predicted"/>
<protein>
    <submittedName>
        <fullName evidence="5">Chaperone protein ClpB1</fullName>
    </submittedName>
</protein>
<keyword evidence="4" id="KW-1185">Reference proteome</keyword>